<dbReference type="RefSeq" id="WP_078483785.1">
    <property type="nucleotide sequence ID" value="NZ_MPRL01000034.1"/>
</dbReference>
<dbReference type="PROSITE" id="PS51257">
    <property type="entry name" value="PROKAR_LIPOPROTEIN"/>
    <property type="match status" value="1"/>
</dbReference>
<evidence type="ECO:0000313" key="4">
    <source>
        <dbReference type="Proteomes" id="UP000191110"/>
    </source>
</evidence>
<accession>A0A1T2L4S1</accession>
<proteinExistence type="predicted"/>
<evidence type="ECO:0000259" key="2">
    <source>
        <dbReference type="Pfam" id="PF16694"/>
    </source>
</evidence>
<dbReference type="Proteomes" id="UP000191110">
    <property type="component" value="Unassembled WGS sequence"/>
</dbReference>
<name>A0A1T2L4S1_9GAMM</name>
<evidence type="ECO:0000313" key="3">
    <source>
        <dbReference type="EMBL" id="OOZ40061.1"/>
    </source>
</evidence>
<sequence length="166" mass="18531">MNTTQIKMLLVWAAGLFLVAACSGMATSNERPDTEAKSFWSYMQNKAYRSHWDLWPGKGEKYKGIEPHGLLLTTYLNGPAIDALKMKRGAMPDGSIIIKENYMPDGKLAAITTMYKVKGYNPDQGDWYWVKYDPKGKVLKEGKPAGCIGCHGAMRGNDFIMTGKLR</sequence>
<feature type="domain" description="Cytochrome P460" evidence="2">
    <location>
        <begin position="71"/>
        <end position="161"/>
    </location>
</feature>
<feature type="signal peptide" evidence="1">
    <location>
        <begin position="1"/>
        <end position="28"/>
    </location>
</feature>
<dbReference type="Pfam" id="PF16694">
    <property type="entry name" value="Cytochrome_P460"/>
    <property type="match status" value="1"/>
</dbReference>
<dbReference type="Gene3D" id="3.50.70.20">
    <property type="entry name" value="Cytochrome P460"/>
    <property type="match status" value="1"/>
</dbReference>
<dbReference type="EMBL" id="MPRL01000034">
    <property type="protein sequence ID" value="OOZ40061.1"/>
    <property type="molecule type" value="Genomic_DNA"/>
</dbReference>
<keyword evidence="4" id="KW-1185">Reference proteome</keyword>
<dbReference type="CDD" id="cd20716">
    <property type="entry name" value="cyt_P460_fam"/>
    <property type="match status" value="1"/>
</dbReference>
<dbReference type="InterPro" id="IPR038142">
    <property type="entry name" value="Cytochrome_P460_sp"/>
</dbReference>
<protein>
    <recommendedName>
        <fullName evidence="2">Cytochrome P460 domain-containing protein</fullName>
    </recommendedName>
</protein>
<comment type="caution">
    <text evidence="3">The sequence shown here is derived from an EMBL/GenBank/DDBJ whole genome shotgun (WGS) entry which is preliminary data.</text>
</comment>
<gene>
    <name evidence="3" type="ORF">BOW53_09190</name>
</gene>
<dbReference type="InterPro" id="IPR032033">
    <property type="entry name" value="Cytochrome_P460"/>
</dbReference>
<evidence type="ECO:0000256" key="1">
    <source>
        <dbReference type="SAM" id="SignalP"/>
    </source>
</evidence>
<keyword evidence="1" id="KW-0732">Signal</keyword>
<organism evidence="3 4">
    <name type="scientific">Solemya pervernicosa gill symbiont</name>
    <dbReference type="NCBI Taxonomy" id="642797"/>
    <lineage>
        <taxon>Bacteria</taxon>
        <taxon>Pseudomonadati</taxon>
        <taxon>Pseudomonadota</taxon>
        <taxon>Gammaproteobacteria</taxon>
        <taxon>sulfur-oxidizing symbionts</taxon>
    </lineage>
</organism>
<reference evidence="3 4" key="1">
    <citation type="submission" date="2016-11" db="EMBL/GenBank/DDBJ databases">
        <title>Mixed transmission modes and dynamic genome evolution in an obligate animal-bacterial symbiosis.</title>
        <authorList>
            <person name="Russell S.L."/>
            <person name="Corbett-Detig R.B."/>
            <person name="Cavanaugh C.M."/>
        </authorList>
    </citation>
    <scope>NUCLEOTIDE SEQUENCE [LARGE SCALE GENOMIC DNA]</scope>
    <source>
        <strain evidence="3">Sveles-Q1</strain>
    </source>
</reference>
<dbReference type="OrthoDB" id="5801419at2"/>
<dbReference type="AlphaFoldDB" id="A0A1T2L4S1"/>
<feature type="chain" id="PRO_5012865791" description="Cytochrome P460 domain-containing protein" evidence="1">
    <location>
        <begin position="29"/>
        <end position="166"/>
    </location>
</feature>